<dbReference type="Proteomes" id="UP000216001">
    <property type="component" value="Unassembled WGS sequence"/>
</dbReference>
<gene>
    <name evidence="1" type="ORF">CHI95_15125</name>
</gene>
<sequence length="325" mass="38723">MVIQSYINNLIKNKNGIKALFFIRVLLGNRYLEHLNTPGLDVNNFTIIKDTLNYLLERRDYRDEEYLFSAMDVTERNVLPESDFSWFFNDENACAFIWGVLFNSGDNSGFYRRYAFDIDRAASGFYLSKYNDDVPRNWFELLRIEPVQLSHIDRFKAITYFFNCAVFQRNTKKMLMDEIKAQWNEESQNVKEMTWLSDGGRDAAIWTWEYLKKYNDKERAERSYGGINTLELFNPSGEGELPLVIYAVLRSWHFRHHSERKMLLLDMKKAWRQRAYRKGRNNIKILNCELDIDVKNHLDELAQAYNKSIVDMVTELIEKEYHGRK</sequence>
<evidence type="ECO:0000313" key="1">
    <source>
        <dbReference type="EMBL" id="OZS73841.1"/>
    </source>
</evidence>
<dbReference type="AlphaFoldDB" id="A0A1J0E3T6"/>
<accession>A0A1J0E3T6</accession>
<comment type="caution">
    <text evidence="1">The sequence shown here is derived from an EMBL/GenBank/DDBJ whole genome shotgun (WGS) entry which is preliminary data.</text>
</comment>
<proteinExistence type="predicted"/>
<dbReference type="RefSeq" id="WP_071547781.1">
    <property type="nucleotide sequence ID" value="NZ_CP017671.1"/>
</dbReference>
<name>A0A1J0E3T6_PRORE</name>
<protein>
    <submittedName>
        <fullName evidence="1">Uncharacterized protein</fullName>
    </submittedName>
</protein>
<dbReference type="KEGG" id="prg:RB151_009060"/>
<reference evidence="1 2" key="1">
    <citation type="submission" date="2017-07" db="EMBL/GenBank/DDBJ databases">
        <title>blaIMP-27 on transferable plasmids in Proteus mirabilis and Providencia rettgeri.</title>
        <authorList>
            <person name="Potter R."/>
        </authorList>
    </citation>
    <scope>NUCLEOTIDE SEQUENCE [LARGE SCALE GENOMIC DNA]</scope>
    <source>
        <strain evidence="1 2">PR1</strain>
    </source>
</reference>
<evidence type="ECO:0000313" key="2">
    <source>
        <dbReference type="Proteomes" id="UP000216001"/>
    </source>
</evidence>
<organism evidence="1 2">
    <name type="scientific">Providencia rettgeri</name>
    <dbReference type="NCBI Taxonomy" id="587"/>
    <lineage>
        <taxon>Bacteria</taxon>
        <taxon>Pseudomonadati</taxon>
        <taxon>Pseudomonadota</taxon>
        <taxon>Gammaproteobacteria</taxon>
        <taxon>Enterobacterales</taxon>
        <taxon>Morganellaceae</taxon>
        <taxon>Providencia</taxon>
    </lineage>
</organism>
<dbReference type="EMBL" id="NOWC01000018">
    <property type="protein sequence ID" value="OZS73841.1"/>
    <property type="molecule type" value="Genomic_DNA"/>
</dbReference>